<dbReference type="OrthoDB" id="194307at2157"/>
<dbReference type="InterPro" id="IPR000914">
    <property type="entry name" value="SBP_5_dom"/>
</dbReference>
<dbReference type="Pfam" id="PF00496">
    <property type="entry name" value="SBP_bac_5"/>
    <property type="match status" value="1"/>
</dbReference>
<dbReference type="CDD" id="cd08520">
    <property type="entry name" value="PBP2_NikA_DppA_OppA_like_21"/>
    <property type="match status" value="1"/>
</dbReference>
<reference evidence="3 4" key="1">
    <citation type="submission" date="2019-06" db="EMBL/GenBank/DDBJ databases">
        <title>Draft genome sequence of Methanolobus vulcani B1d.</title>
        <authorList>
            <person name="Creighbaum A.J."/>
            <person name="Ticak T."/>
            <person name="Hariraju D."/>
            <person name="Arivett B.A."/>
            <person name="Ferguson D.J.Jr."/>
        </authorList>
    </citation>
    <scope>NUCLEOTIDE SEQUENCE [LARGE SCALE GENOMIC DNA]</scope>
    <source>
        <strain evidence="3 4">B1d</strain>
    </source>
</reference>
<evidence type="ECO:0000313" key="4">
    <source>
        <dbReference type="Proteomes" id="UP000319335"/>
    </source>
</evidence>
<sequence>MKLNKKVISFFLSMMLIISVFLLPATGSENEEKQNRVFTSSWSQLTTADSGFPSPFTFYPRGDGYIMMSYCFDTLIWPDENGEFIGLLADSWESSADGIEWTFYLRENVTWHDGEPFTANDVVFTINYMKEKAHVSPVGSSWYNTAIIDNVKAPDDHTVIITLKQPYAPFMQLVLDVIPIMPEHIWKDVSDPSTYMEEDAVVGTGPFILEDYDKEQKSYKYSANKDYFLGEPVIDTLIYVQTSDPILSLKTGEVDESSLSFDQVQALSDQDNLKVISGPGYHVYRLRFNIPSNAILNDTDVRKAIYYSLDCEDIMSRVLHGGGVVGNPGYVPPYSKWYYPGVTKYAYDPEKANQMLDDAGYQNKDTDGIRIDPDGNRLEFQLLYPTEQQSQRLAELIQTYFKEVGIGIILKPGDRMTVDGLVGSGNFEMAIYTHATATEPGNMLNSFPTSTGWNNSEFMSLATEQMVTMDEEKRKELVDRMQVLIADNVPTIPVFYRDMYSACNQEKFDGFFYTPEGIAGGIPVEYNKLAFIYGNWNGESTEATEDTSTNSADSIGIFGSVAVLASAFLLRKYSQS</sequence>
<gene>
    <name evidence="3" type="ORF">FKV42_02995</name>
</gene>
<evidence type="ECO:0000256" key="1">
    <source>
        <dbReference type="ARBA" id="ARBA00022729"/>
    </source>
</evidence>
<comment type="caution">
    <text evidence="3">The sequence shown here is derived from an EMBL/GenBank/DDBJ whole genome shotgun (WGS) entry which is preliminary data.</text>
</comment>
<dbReference type="GO" id="GO:0043190">
    <property type="term" value="C:ATP-binding cassette (ABC) transporter complex"/>
    <property type="evidence" value="ECO:0007669"/>
    <property type="project" value="InterPro"/>
</dbReference>
<dbReference type="SUPFAM" id="SSF53850">
    <property type="entry name" value="Periplasmic binding protein-like II"/>
    <property type="match status" value="1"/>
</dbReference>
<proteinExistence type="predicted"/>
<protein>
    <submittedName>
        <fullName evidence="3">Peptide ABC transporter substrate-binding protein</fullName>
    </submittedName>
</protein>
<evidence type="ECO:0000313" key="3">
    <source>
        <dbReference type="EMBL" id="TQD27642.1"/>
    </source>
</evidence>
<dbReference type="PIRSF" id="PIRSF002741">
    <property type="entry name" value="MppA"/>
    <property type="match status" value="1"/>
</dbReference>
<dbReference type="Proteomes" id="UP000319335">
    <property type="component" value="Unassembled WGS sequence"/>
</dbReference>
<dbReference type="GO" id="GO:1904680">
    <property type="term" value="F:peptide transmembrane transporter activity"/>
    <property type="evidence" value="ECO:0007669"/>
    <property type="project" value="TreeGrafter"/>
</dbReference>
<feature type="domain" description="Solute-binding protein family 5" evidence="2">
    <location>
        <begin position="84"/>
        <end position="455"/>
    </location>
</feature>
<dbReference type="RefSeq" id="WP_154808771.1">
    <property type="nucleotide sequence ID" value="NZ_VIAQ01000008.1"/>
</dbReference>
<dbReference type="PANTHER" id="PTHR30290">
    <property type="entry name" value="PERIPLASMIC BINDING COMPONENT OF ABC TRANSPORTER"/>
    <property type="match status" value="1"/>
</dbReference>
<dbReference type="PANTHER" id="PTHR30290:SF64">
    <property type="entry name" value="ABC TRANSPORTER PERIPLASMIC BINDING PROTEIN"/>
    <property type="match status" value="1"/>
</dbReference>
<dbReference type="Gene3D" id="3.10.105.10">
    <property type="entry name" value="Dipeptide-binding Protein, Domain 3"/>
    <property type="match status" value="1"/>
</dbReference>
<dbReference type="InterPro" id="IPR030678">
    <property type="entry name" value="Peptide/Ni-bd"/>
</dbReference>
<dbReference type="GO" id="GO:0042597">
    <property type="term" value="C:periplasmic space"/>
    <property type="evidence" value="ECO:0007669"/>
    <property type="project" value="UniProtKB-ARBA"/>
</dbReference>
<dbReference type="Gene3D" id="3.40.190.10">
    <property type="entry name" value="Periplasmic binding protein-like II"/>
    <property type="match status" value="1"/>
</dbReference>
<keyword evidence="4" id="KW-1185">Reference proteome</keyword>
<dbReference type="EMBL" id="VIAQ01000008">
    <property type="protein sequence ID" value="TQD27642.1"/>
    <property type="molecule type" value="Genomic_DNA"/>
</dbReference>
<dbReference type="AlphaFoldDB" id="A0A7Z8KRE3"/>
<evidence type="ECO:0000259" key="2">
    <source>
        <dbReference type="Pfam" id="PF00496"/>
    </source>
</evidence>
<dbReference type="GO" id="GO:0015833">
    <property type="term" value="P:peptide transport"/>
    <property type="evidence" value="ECO:0007669"/>
    <property type="project" value="TreeGrafter"/>
</dbReference>
<keyword evidence="1" id="KW-0732">Signal</keyword>
<organism evidence="3 4">
    <name type="scientific">Methanolobus vulcani</name>
    <dbReference type="NCBI Taxonomy" id="38026"/>
    <lineage>
        <taxon>Archaea</taxon>
        <taxon>Methanobacteriati</taxon>
        <taxon>Methanobacteriota</taxon>
        <taxon>Stenosarchaea group</taxon>
        <taxon>Methanomicrobia</taxon>
        <taxon>Methanosarcinales</taxon>
        <taxon>Methanosarcinaceae</taxon>
        <taxon>Methanolobus</taxon>
    </lineage>
</organism>
<accession>A0A7Z8KRE3</accession>
<name>A0A7Z8KRE3_9EURY</name>
<dbReference type="InterPro" id="IPR039424">
    <property type="entry name" value="SBP_5"/>
</dbReference>